<dbReference type="Gramene" id="TraesCS7B02G463500.1">
    <property type="protein sequence ID" value="TraesCS7B02G463500.1"/>
    <property type="gene ID" value="TraesCS7B02G463500"/>
</dbReference>
<comment type="subcellular location">
    <subcellularLocation>
        <location evidence="1">Membrane</location>
        <topology evidence="1">Single-pass membrane protein</topology>
    </subcellularLocation>
</comment>
<reference evidence="4" key="2">
    <citation type="submission" date="2018-10" db="UniProtKB">
        <authorList>
            <consortium name="EnsemblPlants"/>
        </authorList>
    </citation>
    <scope>IDENTIFICATION</scope>
</reference>
<organism evidence="4">
    <name type="scientific">Triticum aestivum</name>
    <name type="common">Wheat</name>
    <dbReference type="NCBI Taxonomy" id="4565"/>
    <lineage>
        <taxon>Eukaryota</taxon>
        <taxon>Viridiplantae</taxon>
        <taxon>Streptophyta</taxon>
        <taxon>Embryophyta</taxon>
        <taxon>Tracheophyta</taxon>
        <taxon>Spermatophyta</taxon>
        <taxon>Magnoliopsida</taxon>
        <taxon>Liliopsida</taxon>
        <taxon>Poales</taxon>
        <taxon>Poaceae</taxon>
        <taxon>BOP clade</taxon>
        <taxon>Pooideae</taxon>
        <taxon>Triticodae</taxon>
        <taxon>Triticeae</taxon>
        <taxon>Triticinae</taxon>
        <taxon>Triticum</taxon>
    </lineage>
</organism>
<evidence type="ECO:0000256" key="2">
    <source>
        <dbReference type="ARBA" id="ARBA00022729"/>
    </source>
</evidence>
<dbReference type="Pfam" id="PF13947">
    <property type="entry name" value="GUB_WAK_bind"/>
    <property type="match status" value="1"/>
</dbReference>
<feature type="domain" description="Wall-associated receptor kinase galacturonan-binding" evidence="3">
    <location>
        <begin position="29"/>
        <end position="94"/>
    </location>
</feature>
<evidence type="ECO:0000313" key="4">
    <source>
        <dbReference type="EnsemblPlants" id="TraesCS7B02G463500.1"/>
    </source>
</evidence>
<dbReference type="Gramene" id="TraesCS7B03G1246800.1">
    <property type="protein sequence ID" value="TraesCS7B03G1246800.1.CDS"/>
    <property type="gene ID" value="TraesCS7B03G1246800"/>
</dbReference>
<protein>
    <recommendedName>
        <fullName evidence="3">Wall-associated receptor kinase galacturonan-binding domain-containing protein</fullName>
    </recommendedName>
</protein>
<keyword evidence="5" id="KW-1185">Reference proteome</keyword>
<dbReference type="STRING" id="4565.A0A3B6SQ44"/>
<dbReference type="AlphaFoldDB" id="A0A3B6SQ44"/>
<dbReference type="GO" id="GO:0016020">
    <property type="term" value="C:membrane"/>
    <property type="evidence" value="ECO:0007669"/>
    <property type="project" value="UniProtKB-SubCell"/>
</dbReference>
<dbReference type="OrthoDB" id="694680at2759"/>
<dbReference type="InterPro" id="IPR025287">
    <property type="entry name" value="WAK_GUB"/>
</dbReference>
<name>A0A3B6SQ44_WHEAT</name>
<evidence type="ECO:0000256" key="1">
    <source>
        <dbReference type="ARBA" id="ARBA00004167"/>
    </source>
</evidence>
<evidence type="ECO:0000259" key="3">
    <source>
        <dbReference type="Pfam" id="PF13947"/>
    </source>
</evidence>
<dbReference type="GO" id="GO:0030247">
    <property type="term" value="F:polysaccharide binding"/>
    <property type="evidence" value="ECO:0007669"/>
    <property type="project" value="InterPro"/>
</dbReference>
<dbReference type="EnsemblPlants" id="TraesCS7B02G463500.1">
    <property type="protein sequence ID" value="TraesCS7B02G463500.1"/>
    <property type="gene ID" value="TraesCS7B02G463500"/>
</dbReference>
<dbReference type="PANTHER" id="PTHR33491">
    <property type="entry name" value="OSJNBA0016N04.9 PROTEIN"/>
    <property type="match status" value="1"/>
</dbReference>
<dbReference type="Proteomes" id="UP000019116">
    <property type="component" value="Chromosome 7B"/>
</dbReference>
<accession>A0A3B6SQ44</accession>
<keyword evidence="2" id="KW-0732">Signal</keyword>
<proteinExistence type="predicted"/>
<evidence type="ECO:0000313" key="5">
    <source>
        <dbReference type="Proteomes" id="UP000019116"/>
    </source>
</evidence>
<reference evidence="4" key="1">
    <citation type="submission" date="2018-08" db="EMBL/GenBank/DDBJ databases">
        <authorList>
            <person name="Rossello M."/>
        </authorList>
    </citation>
    <scope>NUCLEOTIDE SEQUENCE [LARGE SCALE GENOMIC DNA]</scope>
    <source>
        <strain evidence="4">cv. Chinese Spring</strain>
    </source>
</reference>
<dbReference type="Gramene" id="TraesCAD_scaffold_069885_01G000200.1">
    <property type="protein sequence ID" value="TraesCAD_scaffold_069885_01G000200.1"/>
    <property type="gene ID" value="TraesCAD_scaffold_069885_01G000200"/>
</dbReference>
<sequence length="109" mass="11687">MCRCHPGYHANAAMPGGCVNHTDTHAGNCTRFCGGVHLPFPFGITGMGSAAGCYHPEFNLTCDKTQDPPRLRLGDGGQFLVEKIHLKNATVRAVYPGAFVNNTELDGQK</sequence>